<comment type="caution">
    <text evidence="2">The sequence shown here is derived from an EMBL/GenBank/DDBJ whole genome shotgun (WGS) entry which is preliminary data.</text>
</comment>
<proteinExistence type="predicted"/>
<dbReference type="Proteomes" id="UP000799764">
    <property type="component" value="Unassembled WGS sequence"/>
</dbReference>
<feature type="coiled-coil region" evidence="1">
    <location>
        <begin position="5"/>
        <end position="46"/>
    </location>
</feature>
<dbReference type="AlphaFoldDB" id="A0A9P4UE29"/>
<dbReference type="OrthoDB" id="5213630at2759"/>
<keyword evidence="3" id="KW-1185">Reference proteome</keyword>
<evidence type="ECO:0000313" key="3">
    <source>
        <dbReference type="Proteomes" id="UP000799764"/>
    </source>
</evidence>
<gene>
    <name evidence="2" type="ORF">P171DRAFT_429929</name>
</gene>
<keyword evidence="1" id="KW-0175">Coiled coil</keyword>
<protein>
    <submittedName>
        <fullName evidence="2">Uncharacterized protein</fullName>
    </submittedName>
</protein>
<sequence>MEYSEQEYLQAMDQAENRRIRQEETIRSLQHQLKHEKQQVASVKQLADQIHMEKDSSMVMFAPQPMDSNVCEDFSSLLDDIRTWSTKFSCDTGRMSDFKSDNTSNYHQVVPLCNDAAGIVSFMDQYRNDQSLDEKSRKQLDKMRKRHFVRGRASFVMIERCFQSSDIWLRTAYLEAVHRIERVLSETD</sequence>
<evidence type="ECO:0000313" key="2">
    <source>
        <dbReference type="EMBL" id="KAF2446976.1"/>
    </source>
</evidence>
<name>A0A9P4UE29_9PLEO</name>
<evidence type="ECO:0000256" key="1">
    <source>
        <dbReference type="SAM" id="Coils"/>
    </source>
</evidence>
<reference evidence="2" key="1">
    <citation type="journal article" date="2020" name="Stud. Mycol.">
        <title>101 Dothideomycetes genomes: a test case for predicting lifestyles and emergence of pathogens.</title>
        <authorList>
            <person name="Haridas S."/>
            <person name="Albert R."/>
            <person name="Binder M."/>
            <person name="Bloem J."/>
            <person name="Labutti K."/>
            <person name="Salamov A."/>
            <person name="Andreopoulos B."/>
            <person name="Baker S."/>
            <person name="Barry K."/>
            <person name="Bills G."/>
            <person name="Bluhm B."/>
            <person name="Cannon C."/>
            <person name="Castanera R."/>
            <person name="Culley D."/>
            <person name="Daum C."/>
            <person name="Ezra D."/>
            <person name="Gonzalez J."/>
            <person name="Henrissat B."/>
            <person name="Kuo A."/>
            <person name="Liang C."/>
            <person name="Lipzen A."/>
            <person name="Lutzoni F."/>
            <person name="Magnuson J."/>
            <person name="Mondo S."/>
            <person name="Nolan M."/>
            <person name="Ohm R."/>
            <person name="Pangilinan J."/>
            <person name="Park H.-J."/>
            <person name="Ramirez L."/>
            <person name="Alfaro M."/>
            <person name="Sun H."/>
            <person name="Tritt A."/>
            <person name="Yoshinaga Y."/>
            <person name="Zwiers L.-H."/>
            <person name="Turgeon B."/>
            <person name="Goodwin S."/>
            <person name="Spatafora J."/>
            <person name="Crous P."/>
            <person name="Grigoriev I."/>
        </authorList>
    </citation>
    <scope>NUCLEOTIDE SEQUENCE</scope>
    <source>
        <strain evidence="2">CBS 690.94</strain>
    </source>
</reference>
<organism evidence="2 3">
    <name type="scientific">Karstenula rhodostoma CBS 690.94</name>
    <dbReference type="NCBI Taxonomy" id="1392251"/>
    <lineage>
        <taxon>Eukaryota</taxon>
        <taxon>Fungi</taxon>
        <taxon>Dikarya</taxon>
        <taxon>Ascomycota</taxon>
        <taxon>Pezizomycotina</taxon>
        <taxon>Dothideomycetes</taxon>
        <taxon>Pleosporomycetidae</taxon>
        <taxon>Pleosporales</taxon>
        <taxon>Massarineae</taxon>
        <taxon>Didymosphaeriaceae</taxon>
        <taxon>Karstenula</taxon>
    </lineage>
</organism>
<accession>A0A9P4UE29</accession>
<dbReference type="EMBL" id="MU001497">
    <property type="protein sequence ID" value="KAF2446976.1"/>
    <property type="molecule type" value="Genomic_DNA"/>
</dbReference>